<dbReference type="InterPro" id="IPR007693">
    <property type="entry name" value="DNA_helicase_DnaB-like_N"/>
</dbReference>
<evidence type="ECO:0000256" key="7">
    <source>
        <dbReference type="ARBA" id="ARBA00022840"/>
    </source>
</evidence>
<dbReference type="GO" id="GO:0005829">
    <property type="term" value="C:cytosol"/>
    <property type="evidence" value="ECO:0007669"/>
    <property type="project" value="TreeGrafter"/>
</dbReference>
<keyword evidence="6 12" id="KW-0347">Helicase</keyword>
<evidence type="ECO:0000256" key="9">
    <source>
        <dbReference type="ARBA" id="ARBA00023235"/>
    </source>
</evidence>
<evidence type="ECO:0000256" key="3">
    <source>
        <dbReference type="ARBA" id="ARBA00022705"/>
    </source>
</evidence>
<evidence type="ECO:0000256" key="1">
    <source>
        <dbReference type="ARBA" id="ARBA00008428"/>
    </source>
</evidence>
<dbReference type="PANTHER" id="PTHR30153">
    <property type="entry name" value="REPLICATIVE DNA HELICASE DNAB"/>
    <property type="match status" value="1"/>
</dbReference>
<dbReference type="GO" id="GO:0006269">
    <property type="term" value="P:DNA replication, synthesis of primer"/>
    <property type="evidence" value="ECO:0007669"/>
    <property type="project" value="UniProtKB-UniRule"/>
</dbReference>
<evidence type="ECO:0000259" key="14">
    <source>
        <dbReference type="PROSITE" id="PS51199"/>
    </source>
</evidence>
<evidence type="ECO:0000256" key="5">
    <source>
        <dbReference type="ARBA" id="ARBA00022801"/>
    </source>
</evidence>
<evidence type="ECO:0000256" key="8">
    <source>
        <dbReference type="ARBA" id="ARBA00023125"/>
    </source>
</evidence>
<feature type="domain" description="SF4 helicase" evidence="14">
    <location>
        <begin position="174"/>
        <end position="437"/>
    </location>
</feature>
<dbReference type="AlphaFoldDB" id="A0A6G4D090"/>
<dbReference type="InterPro" id="IPR007694">
    <property type="entry name" value="DNA_helicase_DnaB-like_C"/>
</dbReference>
<evidence type="ECO:0000256" key="11">
    <source>
        <dbReference type="NCBIfam" id="TIGR00665"/>
    </source>
</evidence>
<sequence>MTESKALPFSLQVECDLIGTLLVNEDAINEVIDILEIEDFYNSANQIIYEALTKLYMRDIKADIVTISNEIGEEKLTKIGGVTYLSKLIDSGISGSNITNYAEIIKEKSNRRKLIKAAQDLIDKAYNEKAEIQDIVNKTQDKLLETTNTNDKLIYTDDELMTCTLQAIQERYKSGGEIPGMRTGLKLLDNAINGFKRGELNIIAGRPSMGKTVFALNVADGLAAEGYKVALFEMEMTPEALGMRRLAAKAYIDSIKLNRGSLNDDEWKRLGYRTGEIAGRNNMFTDCSVNLSIQDIKARSKKIKQKYGLDVIIVDHLTLMKMAKKERRDLEVADTTMHLKFLAKELDVTVILLSQLSRAVEQRSDKRPMLSDLRESGSIEQDADVVMFLYRDEYYDVESEEKGILEVNIAKQRNGKTGALKFIYKEEYQLITEMFKR</sequence>
<keyword evidence="9" id="KW-0413">Isomerase</keyword>
<comment type="catalytic activity">
    <reaction evidence="10 12">
        <text>ATP + H2O = ADP + phosphate + H(+)</text>
        <dbReference type="Rhea" id="RHEA:13065"/>
        <dbReference type="ChEBI" id="CHEBI:15377"/>
        <dbReference type="ChEBI" id="CHEBI:15378"/>
        <dbReference type="ChEBI" id="CHEBI:30616"/>
        <dbReference type="ChEBI" id="CHEBI:43474"/>
        <dbReference type="ChEBI" id="CHEBI:456216"/>
        <dbReference type="EC" id="5.6.2.3"/>
    </reaction>
</comment>
<dbReference type="InterPro" id="IPR007692">
    <property type="entry name" value="DNA_helicase_DnaB"/>
</dbReference>
<keyword evidence="13" id="KW-0175">Coiled coil</keyword>
<dbReference type="Pfam" id="PF03796">
    <property type="entry name" value="DnaB_C"/>
    <property type="match status" value="1"/>
</dbReference>
<evidence type="ECO:0000256" key="4">
    <source>
        <dbReference type="ARBA" id="ARBA00022741"/>
    </source>
</evidence>
<evidence type="ECO:0000256" key="12">
    <source>
        <dbReference type="RuleBase" id="RU362085"/>
    </source>
</evidence>
<comment type="similarity">
    <text evidence="1 12">Belongs to the helicase family. DnaB subfamily.</text>
</comment>
<dbReference type="InterPro" id="IPR016136">
    <property type="entry name" value="DNA_helicase_N/primase_C"/>
</dbReference>
<comment type="caution">
    <text evidence="15">The sequence shown here is derived from an EMBL/GenBank/DDBJ whole genome shotgun (WGS) entry which is preliminary data.</text>
</comment>
<evidence type="ECO:0000256" key="10">
    <source>
        <dbReference type="ARBA" id="ARBA00048954"/>
    </source>
</evidence>
<evidence type="ECO:0000256" key="6">
    <source>
        <dbReference type="ARBA" id="ARBA00022806"/>
    </source>
</evidence>
<dbReference type="EC" id="5.6.2.3" evidence="11 12"/>
<keyword evidence="2 12" id="KW-0639">Primosome</keyword>
<dbReference type="EMBL" id="SGMF01000015">
    <property type="protein sequence ID" value="NFC47389.1"/>
    <property type="molecule type" value="Genomic_DNA"/>
</dbReference>
<dbReference type="InterPro" id="IPR036185">
    <property type="entry name" value="DNA_heli_DnaB-like_N_sf"/>
</dbReference>
<dbReference type="PROSITE" id="PS51199">
    <property type="entry name" value="SF4_HELICASE"/>
    <property type="match status" value="1"/>
</dbReference>
<dbReference type="GO" id="GO:0043139">
    <property type="term" value="F:5'-3' DNA helicase activity"/>
    <property type="evidence" value="ECO:0007669"/>
    <property type="project" value="UniProtKB-EC"/>
</dbReference>
<dbReference type="Gene3D" id="1.10.860.10">
    <property type="entry name" value="DNAb Helicase, Chain A"/>
    <property type="match status" value="1"/>
</dbReference>
<dbReference type="PANTHER" id="PTHR30153:SF2">
    <property type="entry name" value="REPLICATIVE DNA HELICASE"/>
    <property type="match status" value="1"/>
</dbReference>
<dbReference type="SMART" id="SM00382">
    <property type="entry name" value="AAA"/>
    <property type="match status" value="1"/>
</dbReference>
<dbReference type="GO" id="GO:1990077">
    <property type="term" value="C:primosome complex"/>
    <property type="evidence" value="ECO:0007669"/>
    <property type="project" value="UniProtKB-UniRule"/>
</dbReference>
<dbReference type="Pfam" id="PF00772">
    <property type="entry name" value="DnaB"/>
    <property type="match status" value="1"/>
</dbReference>
<dbReference type="CDD" id="cd00984">
    <property type="entry name" value="DnaB_C"/>
    <property type="match status" value="1"/>
</dbReference>
<evidence type="ECO:0000256" key="13">
    <source>
        <dbReference type="SAM" id="Coils"/>
    </source>
</evidence>
<organism evidence="15">
    <name type="scientific">Clostridium botulinum</name>
    <dbReference type="NCBI Taxonomy" id="1491"/>
    <lineage>
        <taxon>Bacteria</taxon>
        <taxon>Bacillati</taxon>
        <taxon>Bacillota</taxon>
        <taxon>Clostridia</taxon>
        <taxon>Eubacteriales</taxon>
        <taxon>Clostridiaceae</taxon>
        <taxon>Clostridium</taxon>
    </lineage>
</organism>
<dbReference type="GO" id="GO:0005524">
    <property type="term" value="F:ATP binding"/>
    <property type="evidence" value="ECO:0007669"/>
    <property type="project" value="UniProtKB-UniRule"/>
</dbReference>
<gene>
    <name evidence="15" type="primary">dnaB</name>
    <name evidence="15" type="ORF">EXN05_08950</name>
</gene>
<dbReference type="GO" id="GO:0003677">
    <property type="term" value="F:DNA binding"/>
    <property type="evidence" value="ECO:0007669"/>
    <property type="project" value="UniProtKB-UniRule"/>
</dbReference>
<dbReference type="SUPFAM" id="SSF48024">
    <property type="entry name" value="N-terminal domain of DnaB helicase"/>
    <property type="match status" value="1"/>
</dbReference>
<keyword evidence="3 12" id="KW-0235">DNA replication</keyword>
<name>A0A6G4D090_CLOBO</name>
<dbReference type="InterPro" id="IPR003593">
    <property type="entry name" value="AAA+_ATPase"/>
</dbReference>
<comment type="function">
    <text evidence="12">The main replicative DNA helicase, it participates in initiation and elongation during chromosome replication. Travels ahead of the DNA replisome, separating dsDNA into templates for DNA synthesis. A processive ATP-dependent 5'-3' DNA helicase it has DNA-dependent ATPase activity.</text>
</comment>
<dbReference type="SUPFAM" id="SSF52540">
    <property type="entry name" value="P-loop containing nucleoside triphosphate hydrolases"/>
    <property type="match status" value="1"/>
</dbReference>
<dbReference type="Gene3D" id="3.40.50.300">
    <property type="entry name" value="P-loop containing nucleotide triphosphate hydrolases"/>
    <property type="match status" value="1"/>
</dbReference>
<keyword evidence="8 12" id="KW-0238">DNA-binding</keyword>
<evidence type="ECO:0000313" key="15">
    <source>
        <dbReference type="EMBL" id="NFC47389.1"/>
    </source>
</evidence>
<dbReference type="GO" id="GO:0016787">
    <property type="term" value="F:hydrolase activity"/>
    <property type="evidence" value="ECO:0007669"/>
    <property type="project" value="UniProtKB-KW"/>
</dbReference>
<reference evidence="15" key="1">
    <citation type="submission" date="2019-02" db="EMBL/GenBank/DDBJ databases">
        <title>Genome sequencing of Clostridium botulinum clinical isolates.</title>
        <authorList>
            <person name="Brunt J."/>
            <person name="Van Vliet A.H.M."/>
            <person name="Stringer S.C."/>
            <person name="Grant K.A."/>
            <person name="Carter A.C."/>
            <person name="Peck M.W."/>
        </authorList>
    </citation>
    <scope>NUCLEOTIDE SEQUENCE</scope>
    <source>
        <strain evidence="15">H065060505</strain>
    </source>
</reference>
<keyword evidence="7 12" id="KW-0067">ATP-binding</keyword>
<evidence type="ECO:0000256" key="2">
    <source>
        <dbReference type="ARBA" id="ARBA00022515"/>
    </source>
</evidence>
<dbReference type="NCBIfam" id="TIGR00665">
    <property type="entry name" value="DnaB"/>
    <property type="match status" value="1"/>
</dbReference>
<accession>A0A6G4D090</accession>
<protein>
    <recommendedName>
        <fullName evidence="11 12">Replicative DNA helicase</fullName>
        <ecNumber evidence="11 12">5.6.2.3</ecNumber>
    </recommendedName>
</protein>
<keyword evidence="5 12" id="KW-0378">Hydrolase</keyword>
<dbReference type="InterPro" id="IPR027417">
    <property type="entry name" value="P-loop_NTPase"/>
</dbReference>
<feature type="coiled-coil region" evidence="13">
    <location>
        <begin position="115"/>
        <end position="142"/>
    </location>
</feature>
<proteinExistence type="inferred from homology"/>
<keyword evidence="4 12" id="KW-0547">Nucleotide-binding</keyword>